<dbReference type="Proteomes" id="UP000232323">
    <property type="component" value="Unassembled WGS sequence"/>
</dbReference>
<evidence type="ECO:0000313" key="2">
    <source>
        <dbReference type="EMBL" id="GAX75339.1"/>
    </source>
</evidence>
<protein>
    <submittedName>
        <fullName evidence="2">Uncharacterized protein</fullName>
    </submittedName>
</protein>
<organism evidence="2 3">
    <name type="scientific">Chlamydomonas eustigma</name>
    <dbReference type="NCBI Taxonomy" id="1157962"/>
    <lineage>
        <taxon>Eukaryota</taxon>
        <taxon>Viridiplantae</taxon>
        <taxon>Chlorophyta</taxon>
        <taxon>core chlorophytes</taxon>
        <taxon>Chlorophyceae</taxon>
        <taxon>CS clade</taxon>
        <taxon>Chlamydomonadales</taxon>
        <taxon>Chlamydomonadaceae</taxon>
        <taxon>Chlamydomonas</taxon>
    </lineage>
</organism>
<dbReference type="InterPro" id="IPR010708">
    <property type="entry name" value="5'(3')-deoxyribonucleotidase"/>
</dbReference>
<dbReference type="GO" id="GO:0008253">
    <property type="term" value="F:5'-nucleotidase activity"/>
    <property type="evidence" value="ECO:0007669"/>
    <property type="project" value="InterPro"/>
</dbReference>
<dbReference type="STRING" id="1157962.A0A250WXB2"/>
<dbReference type="OrthoDB" id="10248475at2759"/>
<accession>A0A250WXB2</accession>
<dbReference type="PANTHER" id="PTHR35134">
    <property type="entry name" value="NUCLEOTIDASE YQFW-RELATED"/>
    <property type="match status" value="1"/>
</dbReference>
<dbReference type="PANTHER" id="PTHR35134:SF2">
    <property type="entry name" value="NUCLEOTIDASE YQFW-RELATED"/>
    <property type="match status" value="1"/>
</dbReference>
<dbReference type="GO" id="GO:0009264">
    <property type="term" value="P:deoxyribonucleotide catabolic process"/>
    <property type="evidence" value="ECO:0007669"/>
    <property type="project" value="InterPro"/>
</dbReference>
<dbReference type="AlphaFoldDB" id="A0A250WXB2"/>
<dbReference type="InterPro" id="IPR036412">
    <property type="entry name" value="HAD-like_sf"/>
</dbReference>
<dbReference type="Gene3D" id="3.40.50.1000">
    <property type="entry name" value="HAD superfamily/HAD-like"/>
    <property type="match status" value="1"/>
</dbReference>
<evidence type="ECO:0000256" key="1">
    <source>
        <dbReference type="PIRSR" id="PIRSR610708-1"/>
    </source>
</evidence>
<proteinExistence type="predicted"/>
<feature type="active site" description="Proton donor" evidence="1">
    <location>
        <position position="89"/>
    </location>
</feature>
<evidence type="ECO:0000313" key="3">
    <source>
        <dbReference type="Proteomes" id="UP000232323"/>
    </source>
</evidence>
<keyword evidence="3" id="KW-1185">Reference proteome</keyword>
<dbReference type="EMBL" id="BEGY01000012">
    <property type="protein sequence ID" value="GAX75339.1"/>
    <property type="molecule type" value="Genomic_DNA"/>
</dbReference>
<dbReference type="InterPro" id="IPR023214">
    <property type="entry name" value="HAD_sf"/>
</dbReference>
<reference evidence="2 3" key="1">
    <citation type="submission" date="2017-08" db="EMBL/GenBank/DDBJ databases">
        <title>Acidophilic green algal genome provides insights into adaptation to an acidic environment.</title>
        <authorList>
            <person name="Hirooka S."/>
            <person name="Hirose Y."/>
            <person name="Kanesaki Y."/>
            <person name="Higuchi S."/>
            <person name="Fujiwara T."/>
            <person name="Onuma R."/>
            <person name="Era A."/>
            <person name="Ohbayashi R."/>
            <person name="Uzuka A."/>
            <person name="Nozaki H."/>
            <person name="Yoshikawa H."/>
            <person name="Miyagishima S.Y."/>
        </authorList>
    </citation>
    <scope>NUCLEOTIDE SEQUENCE [LARGE SCALE GENOMIC DNA]</scope>
    <source>
        <strain evidence="2 3">NIES-2499</strain>
    </source>
</reference>
<sequence length="290" mass="33027">MLRRLTNSRVSSKVSSLLPSRDFMSLTPRRLLHPIPPLVLEPVSSFQRHAGASTQGRVATGFRVSDRAAWSSSSADDGRTKLRIAVDVDEVLGRFVYTLNQFCRDKYGMEYDVKDYWIYEYAKIWKCSQDKSNEIVHEFFKSPHFSNGIPTIPGALETLTRLGESNDLVVVTSRQHVIQDATLEWIDRHYPGVFQEVYFGNHFALEGVSRKKSEICRSIGAGVLIDDNPSYALECAEEGMPVLLYDWKDEYPWSKLPPGKSHPLITVVQDWAEVELEIRKLTLQTNKSSQ</sequence>
<dbReference type="Pfam" id="PF06941">
    <property type="entry name" value="NT5C"/>
    <property type="match status" value="1"/>
</dbReference>
<name>A0A250WXB2_9CHLO</name>
<dbReference type="InterPro" id="IPR052419">
    <property type="entry name" value="5_3-deoxyribonucleotidase-like"/>
</dbReference>
<comment type="caution">
    <text evidence="2">The sequence shown here is derived from an EMBL/GenBank/DDBJ whole genome shotgun (WGS) entry which is preliminary data.</text>
</comment>
<dbReference type="SUPFAM" id="SSF56784">
    <property type="entry name" value="HAD-like"/>
    <property type="match status" value="1"/>
</dbReference>
<gene>
    <name evidence="2" type="ORF">CEUSTIGMA_g2784.t1</name>
</gene>
<feature type="active site" description="Nucleophile" evidence="1">
    <location>
        <position position="87"/>
    </location>
</feature>